<protein>
    <submittedName>
        <fullName evidence="3">Uncharacterized protein</fullName>
    </submittedName>
</protein>
<feature type="transmembrane region" description="Helical" evidence="2">
    <location>
        <begin position="173"/>
        <end position="190"/>
    </location>
</feature>
<proteinExistence type="predicted"/>
<keyword evidence="2" id="KW-0812">Transmembrane</keyword>
<dbReference type="PANTHER" id="PTHR35469:SF4">
    <property type="entry name" value="TRANSMEMBRANE PROTEIN"/>
    <property type="match status" value="1"/>
</dbReference>
<dbReference type="Proteomes" id="UP000467840">
    <property type="component" value="Chromosome 3"/>
</dbReference>
<evidence type="ECO:0000313" key="3">
    <source>
        <dbReference type="EMBL" id="KAF2286925.1"/>
    </source>
</evidence>
<comment type="caution">
    <text evidence="3">The sequence shown here is derived from an EMBL/GenBank/DDBJ whole genome shotgun (WGS) entry which is preliminary data.</text>
</comment>
<feature type="region of interest" description="Disordered" evidence="1">
    <location>
        <begin position="1"/>
        <end position="63"/>
    </location>
</feature>
<sequence length="242" mass="26452">MATNTAATRESRRRKILERGGDRLALITGRTQTLPSESDDKPHPDSSQQFNSHQDSPPDLSDRITGERLPLSLSLSLSLPSVIVNFVFCLLVVVTMRDLFLCPNNDSTIDAGHIGSHIEPPLSTHAAITETSVAPAYGGSNGQSSIVSSTDQKSTLPTSSTQHNKEHHKFRPLYLVLLTSLTLVLARLLFNNQEVLKGLLEENIIPSTSKYDWAEQAGKALEVGLVMQKAIEAVFMDCSVYV</sequence>
<accession>A0A6A6KF43</accession>
<evidence type="ECO:0000256" key="1">
    <source>
        <dbReference type="SAM" id="MobiDB-lite"/>
    </source>
</evidence>
<keyword evidence="4" id="KW-1185">Reference proteome</keyword>
<evidence type="ECO:0000256" key="2">
    <source>
        <dbReference type="SAM" id="Phobius"/>
    </source>
</evidence>
<feature type="transmembrane region" description="Helical" evidence="2">
    <location>
        <begin position="71"/>
        <end position="94"/>
    </location>
</feature>
<keyword evidence="2" id="KW-0472">Membrane</keyword>
<organism evidence="3 4">
    <name type="scientific">Hevea brasiliensis</name>
    <name type="common">Para rubber tree</name>
    <name type="synonym">Siphonia brasiliensis</name>
    <dbReference type="NCBI Taxonomy" id="3981"/>
    <lineage>
        <taxon>Eukaryota</taxon>
        <taxon>Viridiplantae</taxon>
        <taxon>Streptophyta</taxon>
        <taxon>Embryophyta</taxon>
        <taxon>Tracheophyta</taxon>
        <taxon>Spermatophyta</taxon>
        <taxon>Magnoliopsida</taxon>
        <taxon>eudicotyledons</taxon>
        <taxon>Gunneridae</taxon>
        <taxon>Pentapetalae</taxon>
        <taxon>rosids</taxon>
        <taxon>fabids</taxon>
        <taxon>Malpighiales</taxon>
        <taxon>Euphorbiaceae</taxon>
        <taxon>Crotonoideae</taxon>
        <taxon>Micrandreae</taxon>
        <taxon>Hevea</taxon>
    </lineage>
</organism>
<name>A0A6A6KF43_HEVBR</name>
<gene>
    <name evidence="3" type="ORF">GH714_035542</name>
</gene>
<keyword evidence="2" id="KW-1133">Transmembrane helix</keyword>
<dbReference type="AlphaFoldDB" id="A0A6A6KF43"/>
<feature type="region of interest" description="Disordered" evidence="1">
    <location>
        <begin position="139"/>
        <end position="164"/>
    </location>
</feature>
<feature type="compositionally biased region" description="Polar residues" evidence="1">
    <location>
        <begin position="142"/>
        <end position="162"/>
    </location>
</feature>
<dbReference type="EMBL" id="JAAGAX010000017">
    <property type="protein sequence ID" value="KAF2286925.1"/>
    <property type="molecule type" value="Genomic_DNA"/>
</dbReference>
<reference evidence="3 4" key="1">
    <citation type="journal article" date="2020" name="Mol. Plant">
        <title>The Chromosome-Based Rubber Tree Genome Provides New Insights into Spurge Genome Evolution and Rubber Biosynthesis.</title>
        <authorList>
            <person name="Liu J."/>
            <person name="Shi C."/>
            <person name="Shi C.C."/>
            <person name="Li W."/>
            <person name="Zhang Q.J."/>
            <person name="Zhang Y."/>
            <person name="Li K."/>
            <person name="Lu H.F."/>
            <person name="Shi C."/>
            <person name="Zhu S.T."/>
            <person name="Xiao Z.Y."/>
            <person name="Nan H."/>
            <person name="Yue Y."/>
            <person name="Zhu X.G."/>
            <person name="Wu Y."/>
            <person name="Hong X.N."/>
            <person name="Fan G.Y."/>
            <person name="Tong Y."/>
            <person name="Zhang D."/>
            <person name="Mao C.L."/>
            <person name="Liu Y.L."/>
            <person name="Hao S.J."/>
            <person name="Liu W.Q."/>
            <person name="Lv M.Q."/>
            <person name="Zhang H.B."/>
            <person name="Liu Y."/>
            <person name="Hu-Tang G.R."/>
            <person name="Wang J.P."/>
            <person name="Wang J.H."/>
            <person name="Sun Y.H."/>
            <person name="Ni S.B."/>
            <person name="Chen W.B."/>
            <person name="Zhang X.C."/>
            <person name="Jiao Y.N."/>
            <person name="Eichler E.E."/>
            <person name="Li G.H."/>
            <person name="Liu X."/>
            <person name="Gao L.Z."/>
        </authorList>
    </citation>
    <scope>NUCLEOTIDE SEQUENCE [LARGE SCALE GENOMIC DNA]</scope>
    <source>
        <strain evidence="4">cv. GT1</strain>
        <tissue evidence="3">Leaf</tissue>
    </source>
</reference>
<dbReference type="PANTHER" id="PTHR35469">
    <property type="entry name" value="TRANSMEMBRANE PROTEIN"/>
    <property type="match status" value="1"/>
</dbReference>
<feature type="compositionally biased region" description="Polar residues" evidence="1">
    <location>
        <begin position="45"/>
        <end position="55"/>
    </location>
</feature>
<evidence type="ECO:0000313" key="4">
    <source>
        <dbReference type="Proteomes" id="UP000467840"/>
    </source>
</evidence>